<dbReference type="EMBL" id="PHEX01000026">
    <property type="protein sequence ID" value="PKQ28225.1"/>
    <property type="molecule type" value="Genomic_DNA"/>
</dbReference>
<comment type="pathway">
    <text evidence="9 10">Carbohydrate biosynthesis; gluconeogenesis.</text>
</comment>
<evidence type="ECO:0000256" key="10">
    <source>
        <dbReference type="RuleBase" id="RU363013"/>
    </source>
</evidence>
<evidence type="ECO:0000256" key="6">
    <source>
        <dbReference type="ARBA" id="ARBA00022490"/>
    </source>
</evidence>
<evidence type="ECO:0000256" key="1">
    <source>
        <dbReference type="ARBA" id="ARBA00004680"/>
    </source>
</evidence>
<dbReference type="GO" id="GO:0006096">
    <property type="term" value="P:glycolytic process"/>
    <property type="evidence" value="ECO:0007669"/>
    <property type="project" value="UniProtKB-UniRule"/>
</dbReference>
<feature type="active site" description="Electrophile" evidence="9">
    <location>
        <position position="97"/>
    </location>
</feature>
<dbReference type="CDD" id="cd00311">
    <property type="entry name" value="TIM"/>
    <property type="match status" value="1"/>
</dbReference>
<dbReference type="GO" id="GO:0006094">
    <property type="term" value="P:gluconeogenesis"/>
    <property type="evidence" value="ECO:0007669"/>
    <property type="project" value="UniProtKB-UniRule"/>
</dbReference>
<accession>A0A2N3G676</accession>
<dbReference type="PANTHER" id="PTHR21139:SF42">
    <property type="entry name" value="TRIOSEPHOSPHATE ISOMERASE"/>
    <property type="match status" value="1"/>
</dbReference>
<dbReference type="InterPro" id="IPR022896">
    <property type="entry name" value="TrioseP_Isoase_bac/euk"/>
</dbReference>
<evidence type="ECO:0000256" key="2">
    <source>
        <dbReference type="ARBA" id="ARBA00007422"/>
    </source>
</evidence>
<dbReference type="GO" id="GO:0019563">
    <property type="term" value="P:glycerol catabolic process"/>
    <property type="evidence" value="ECO:0007669"/>
    <property type="project" value="TreeGrafter"/>
</dbReference>
<evidence type="ECO:0000256" key="7">
    <source>
        <dbReference type="ARBA" id="ARBA00023152"/>
    </source>
</evidence>
<comment type="function">
    <text evidence="9">Involved in the gluconeogenesis. Catalyzes stereospecifically the conversion of dihydroxyacetone phosphate (DHAP) to D-glyceraldehyde-3-phosphate (G3P).</text>
</comment>
<evidence type="ECO:0000313" key="11">
    <source>
        <dbReference type="EMBL" id="PKQ28225.1"/>
    </source>
</evidence>
<feature type="binding site" evidence="9">
    <location>
        <position position="215"/>
    </location>
    <ligand>
        <name>substrate</name>
    </ligand>
</feature>
<dbReference type="PROSITE" id="PS00171">
    <property type="entry name" value="TIM_1"/>
    <property type="match status" value="1"/>
</dbReference>
<comment type="similarity">
    <text evidence="2 9 10">Belongs to the triosephosphate isomerase family.</text>
</comment>
<dbReference type="UniPathway" id="UPA00109">
    <property type="reaction ID" value="UER00189"/>
</dbReference>
<dbReference type="SUPFAM" id="SSF51351">
    <property type="entry name" value="Triosephosphate isomerase (TIM)"/>
    <property type="match status" value="1"/>
</dbReference>
<evidence type="ECO:0000313" key="12">
    <source>
        <dbReference type="Proteomes" id="UP000233654"/>
    </source>
</evidence>
<dbReference type="EC" id="5.3.1.1" evidence="3 9"/>
<gene>
    <name evidence="9" type="primary">tpiA</name>
    <name evidence="11" type="ORF">CVT63_03815</name>
</gene>
<comment type="subunit">
    <text evidence="9 10">Homodimer.</text>
</comment>
<name>A0A2N3G676_9ACTN</name>
<feature type="binding site" evidence="9">
    <location>
        <position position="175"/>
    </location>
    <ligand>
        <name>substrate</name>
    </ligand>
</feature>
<evidence type="ECO:0000256" key="4">
    <source>
        <dbReference type="ARBA" id="ARBA00019397"/>
    </source>
</evidence>
<dbReference type="PROSITE" id="PS51440">
    <property type="entry name" value="TIM_2"/>
    <property type="match status" value="1"/>
</dbReference>
<dbReference type="GO" id="GO:0005829">
    <property type="term" value="C:cytosol"/>
    <property type="evidence" value="ECO:0007669"/>
    <property type="project" value="TreeGrafter"/>
</dbReference>
<organism evidence="11 12">
    <name type="scientific">Candidatus Anoxymicrobium japonicum</name>
    <dbReference type="NCBI Taxonomy" id="2013648"/>
    <lineage>
        <taxon>Bacteria</taxon>
        <taxon>Bacillati</taxon>
        <taxon>Actinomycetota</taxon>
        <taxon>Candidatus Geothermincolia</taxon>
        <taxon>Candidatus Geothermincolales</taxon>
        <taxon>Candidatus Anoxymicrobiaceae</taxon>
        <taxon>Candidatus Anoxymicrobium</taxon>
    </lineage>
</organism>
<keyword evidence="8 9" id="KW-0413">Isomerase</keyword>
<dbReference type="Proteomes" id="UP000233654">
    <property type="component" value="Unassembled WGS sequence"/>
</dbReference>
<comment type="catalytic activity">
    <reaction evidence="9 10">
        <text>D-glyceraldehyde 3-phosphate = dihydroxyacetone phosphate</text>
        <dbReference type="Rhea" id="RHEA:18585"/>
        <dbReference type="ChEBI" id="CHEBI:57642"/>
        <dbReference type="ChEBI" id="CHEBI:59776"/>
        <dbReference type="EC" id="5.3.1.1"/>
    </reaction>
</comment>
<dbReference type="InterPro" id="IPR000652">
    <property type="entry name" value="Triosephosphate_isomerase"/>
</dbReference>
<dbReference type="Pfam" id="PF00121">
    <property type="entry name" value="TIM"/>
    <property type="match status" value="1"/>
</dbReference>
<dbReference type="NCBIfam" id="TIGR00419">
    <property type="entry name" value="tim"/>
    <property type="match status" value="1"/>
</dbReference>
<dbReference type="GO" id="GO:0046166">
    <property type="term" value="P:glyceraldehyde-3-phosphate biosynthetic process"/>
    <property type="evidence" value="ECO:0007669"/>
    <property type="project" value="TreeGrafter"/>
</dbReference>
<proteinExistence type="inferred from homology"/>
<feature type="binding site" evidence="9">
    <location>
        <begin position="236"/>
        <end position="237"/>
    </location>
    <ligand>
        <name>substrate</name>
    </ligand>
</feature>
<comment type="subcellular location">
    <subcellularLocation>
        <location evidence="9 10">Cytoplasm</location>
    </subcellularLocation>
</comment>
<evidence type="ECO:0000256" key="5">
    <source>
        <dbReference type="ARBA" id="ARBA00022432"/>
    </source>
</evidence>
<evidence type="ECO:0000256" key="9">
    <source>
        <dbReference type="HAMAP-Rule" id="MF_00147"/>
    </source>
</evidence>
<keyword evidence="7 9" id="KW-0324">Glycolysis</keyword>
<dbReference type="UniPathway" id="UPA00138"/>
<dbReference type="Gene3D" id="3.20.20.70">
    <property type="entry name" value="Aldolase class I"/>
    <property type="match status" value="1"/>
</dbReference>
<dbReference type="AlphaFoldDB" id="A0A2N3G676"/>
<comment type="caution">
    <text evidence="11">The sequence shown here is derived from an EMBL/GenBank/DDBJ whole genome shotgun (WGS) entry which is preliminary data.</text>
</comment>
<feature type="binding site" evidence="9">
    <location>
        <begin position="9"/>
        <end position="11"/>
    </location>
    <ligand>
        <name>substrate</name>
    </ligand>
</feature>
<keyword evidence="5 9" id="KW-0312">Gluconeogenesis</keyword>
<dbReference type="InterPro" id="IPR035990">
    <property type="entry name" value="TIM_sf"/>
</dbReference>
<evidence type="ECO:0000256" key="8">
    <source>
        <dbReference type="ARBA" id="ARBA00023235"/>
    </source>
</evidence>
<sequence length="252" mass="27379">MRKPIIAGNWKMNLLSRQGATLICDLWEEIAGYDAVEVVVCPPFVDIPEASKVIEAGEMALGLGAQNMHWEDSGAYTGEVSPEMLLDLGVGYVIIGHSERRQYFGETDQGVNRKVISAIEHGITPIMCCGETLKQREAGETDDIVTNQVKRGLFQLEREQALNVVIAYEPVWAIGTGKAATASDADDVCATVRRTVAGMYDQDLADRQRIQYGGSVKPSNVDELMAMPNIDGALVGGVSLNAADFARLVRFT</sequence>
<reference evidence="11 12" key="1">
    <citation type="journal article" date="2017" name="ISME J.">
        <title>Potential for microbial H2 and metal transformations associated with novel bacteria and archaea in deep terrestrial subsurface sediments.</title>
        <authorList>
            <person name="Hernsdorf A.W."/>
            <person name="Amano Y."/>
            <person name="Miyakawa K."/>
            <person name="Ise K."/>
            <person name="Suzuki Y."/>
            <person name="Anantharaman K."/>
            <person name="Probst A."/>
            <person name="Burstein D."/>
            <person name="Thomas B.C."/>
            <person name="Banfield J.F."/>
        </authorList>
    </citation>
    <scope>NUCLEOTIDE SEQUENCE [LARGE SCALE GENOMIC DNA]</scope>
    <source>
        <strain evidence="11">HGW-Actinobacteria-3</strain>
    </source>
</reference>
<dbReference type="PANTHER" id="PTHR21139">
    <property type="entry name" value="TRIOSEPHOSPHATE ISOMERASE"/>
    <property type="match status" value="1"/>
</dbReference>
<evidence type="ECO:0000256" key="3">
    <source>
        <dbReference type="ARBA" id="ARBA00011940"/>
    </source>
</evidence>
<protein>
    <recommendedName>
        <fullName evidence="4 9">Triosephosphate isomerase</fullName>
        <shortName evidence="9">TIM</shortName>
        <shortName evidence="9">TPI</shortName>
        <ecNumber evidence="3 9">5.3.1.1</ecNumber>
    </recommendedName>
    <alternativeName>
        <fullName evidence="9">Triose-phosphate isomerase</fullName>
    </alternativeName>
</protein>
<dbReference type="InterPro" id="IPR013785">
    <property type="entry name" value="Aldolase_TIM"/>
</dbReference>
<keyword evidence="6 9" id="KW-0963">Cytoplasm</keyword>
<dbReference type="GO" id="GO:0004807">
    <property type="term" value="F:triose-phosphate isomerase activity"/>
    <property type="evidence" value="ECO:0007669"/>
    <property type="project" value="UniProtKB-UniRule"/>
</dbReference>
<dbReference type="InterPro" id="IPR020861">
    <property type="entry name" value="Triosephosphate_isomerase_AS"/>
</dbReference>
<dbReference type="HAMAP" id="MF_00147_B">
    <property type="entry name" value="TIM_B"/>
    <property type="match status" value="1"/>
</dbReference>
<dbReference type="FunFam" id="3.20.20.70:FF:000016">
    <property type="entry name" value="Triosephosphate isomerase"/>
    <property type="match status" value="1"/>
</dbReference>
<comment type="pathway">
    <text evidence="1 9 10">Carbohydrate degradation; glycolysis; D-glyceraldehyde 3-phosphate from glycerone phosphate: step 1/1.</text>
</comment>
<feature type="active site" description="Proton acceptor" evidence="9">
    <location>
        <position position="169"/>
    </location>
</feature>